<feature type="chain" id="PRO_5038498703" evidence="2">
    <location>
        <begin position="20"/>
        <end position="340"/>
    </location>
</feature>
<comment type="caution">
    <text evidence="5">The sequence shown here is derived from an EMBL/GenBank/DDBJ whole genome shotgun (WGS) entry which is preliminary data.</text>
</comment>
<dbReference type="eggNOG" id="COG1463">
    <property type="taxonomic scope" value="Bacteria"/>
</dbReference>
<dbReference type="InterPro" id="IPR003399">
    <property type="entry name" value="Mce/MlaD"/>
</dbReference>
<name>A0A073B2F2_9PSEU</name>
<dbReference type="InterPro" id="IPR005693">
    <property type="entry name" value="Mce"/>
</dbReference>
<keyword evidence="6" id="KW-1185">Reference proteome</keyword>
<dbReference type="GO" id="GO:0005576">
    <property type="term" value="C:extracellular region"/>
    <property type="evidence" value="ECO:0007669"/>
    <property type="project" value="TreeGrafter"/>
</dbReference>
<evidence type="ECO:0000256" key="2">
    <source>
        <dbReference type="SAM" id="SignalP"/>
    </source>
</evidence>
<feature type="signal peptide" evidence="2">
    <location>
        <begin position="1"/>
        <end position="19"/>
    </location>
</feature>
<evidence type="ECO:0000259" key="4">
    <source>
        <dbReference type="Pfam" id="PF11887"/>
    </source>
</evidence>
<evidence type="ECO:0000313" key="5">
    <source>
        <dbReference type="EMBL" id="KEI45795.1"/>
    </source>
</evidence>
<gene>
    <name evidence="5" type="ORF">GU90_02620</name>
</gene>
<dbReference type="PANTHER" id="PTHR33371">
    <property type="entry name" value="INTERMEMBRANE PHOSPHOLIPID TRANSPORT SYSTEM BINDING PROTEIN MLAD-RELATED"/>
    <property type="match status" value="1"/>
</dbReference>
<organism evidence="5 6">
    <name type="scientific">Saccharopolyspora rectivirgula</name>
    <dbReference type="NCBI Taxonomy" id="28042"/>
    <lineage>
        <taxon>Bacteria</taxon>
        <taxon>Bacillati</taxon>
        <taxon>Actinomycetota</taxon>
        <taxon>Actinomycetes</taxon>
        <taxon>Pseudonocardiales</taxon>
        <taxon>Pseudonocardiaceae</taxon>
        <taxon>Saccharopolyspora</taxon>
    </lineage>
</organism>
<dbReference type="InterPro" id="IPR024516">
    <property type="entry name" value="Mce_C"/>
</dbReference>
<dbReference type="InterPro" id="IPR052336">
    <property type="entry name" value="MlaD_Phospholipid_Transporter"/>
</dbReference>
<dbReference type="EMBL" id="JNVU01000009">
    <property type="protein sequence ID" value="KEI45795.1"/>
    <property type="molecule type" value="Genomic_DNA"/>
</dbReference>
<keyword evidence="2" id="KW-0732">Signal</keyword>
<dbReference type="OrthoDB" id="9774928at2"/>
<dbReference type="Pfam" id="PF11887">
    <property type="entry name" value="Mce4_CUP1"/>
    <property type="match status" value="1"/>
</dbReference>
<evidence type="ECO:0000259" key="3">
    <source>
        <dbReference type="Pfam" id="PF02470"/>
    </source>
</evidence>
<accession>A0A073B2F2</accession>
<feature type="domain" description="Mammalian cell entry C-terminal" evidence="4">
    <location>
        <begin position="118"/>
        <end position="332"/>
    </location>
</feature>
<dbReference type="NCBIfam" id="TIGR00996">
    <property type="entry name" value="Mtu_fam_mce"/>
    <property type="match status" value="1"/>
</dbReference>
<dbReference type="AlphaFoldDB" id="A0A073B2F2"/>
<proteinExistence type="predicted"/>
<dbReference type="Proteomes" id="UP000031419">
    <property type="component" value="Unassembled WGS sequence"/>
</dbReference>
<evidence type="ECO:0000313" key="6">
    <source>
        <dbReference type="Proteomes" id="UP000031419"/>
    </source>
</evidence>
<protein>
    <submittedName>
        <fullName evidence="5">Mammalian cell entry protein</fullName>
    </submittedName>
</protein>
<sequence>MRRRALALSIAAAVLPLTACTPSLHDIEVGHLMGESGKTLTAEFSDAGRLPLGAEVRFGAQVVGRVTDIEVHDFQAVVELSITDDTAVPEGTTARIELTSALGEEYVMLHPPAEPGPPLPDGARLENTSKGPDVEDALAALGAVVNGAGMDQARTVISEFNNAFDGRDQQLRELLEQLRSGLAALEAQSDQITEVIDDVHALSERLAAGKPTIERALTSTPPLLEMLLAERDRFTALLGNTSRLAGAADQLADQLDSSVRTQVRQLRPALAELRSTTEDLEATLSNLQRFSALFQRATPGDYVLFNGTVDVPGTIVQLLAPGTPMPPPGENPLEQLLGQP</sequence>
<dbReference type="PANTHER" id="PTHR33371:SF15">
    <property type="entry name" value="LIPOPROTEIN LPRN"/>
    <property type="match status" value="1"/>
</dbReference>
<dbReference type="STRING" id="28042.GU90_02620"/>
<feature type="coiled-coil region" evidence="1">
    <location>
        <begin position="168"/>
        <end position="195"/>
    </location>
</feature>
<dbReference type="Pfam" id="PF02470">
    <property type="entry name" value="MlaD"/>
    <property type="match status" value="1"/>
</dbReference>
<dbReference type="RefSeq" id="WP_029721290.1">
    <property type="nucleotide sequence ID" value="NZ_JNVU01000009.1"/>
</dbReference>
<evidence type="ECO:0000256" key="1">
    <source>
        <dbReference type="SAM" id="Coils"/>
    </source>
</evidence>
<reference evidence="5 6" key="1">
    <citation type="submission" date="2014-06" db="EMBL/GenBank/DDBJ databases">
        <title>Saccharopolyspora rectivirgula DSM-43113 Genome sequencing.</title>
        <authorList>
            <person name="Barrera C."/>
            <person name="Millon L."/>
            <person name="Rognon B."/>
            <person name="Zaugg C."/>
            <person name="Monod M."/>
        </authorList>
    </citation>
    <scope>NUCLEOTIDE SEQUENCE [LARGE SCALE GENOMIC DNA]</scope>
    <source>
        <strain evidence="5 6">DSM 43113</strain>
    </source>
</reference>
<feature type="domain" description="Mce/MlaD" evidence="3">
    <location>
        <begin position="37"/>
        <end position="111"/>
    </location>
</feature>
<keyword evidence="1" id="KW-0175">Coiled coil</keyword>